<dbReference type="OrthoDB" id="421121at2759"/>
<comment type="caution">
    <text evidence="10">The sequence shown here is derived from an EMBL/GenBank/DDBJ whole genome shotgun (WGS) entry which is preliminary data.</text>
</comment>
<evidence type="ECO:0000256" key="4">
    <source>
        <dbReference type="ARBA" id="ARBA00022676"/>
    </source>
</evidence>
<accession>A0A1C7MSH5</accession>
<keyword evidence="5 10" id="KW-0808">Transferase</keyword>
<dbReference type="Gene3D" id="1.25.40.10">
    <property type="entry name" value="Tetratricopeptide repeat domain"/>
    <property type="match status" value="1"/>
</dbReference>
<evidence type="ECO:0000313" key="11">
    <source>
        <dbReference type="Proteomes" id="UP000092993"/>
    </source>
</evidence>
<dbReference type="InterPro" id="IPR011990">
    <property type="entry name" value="TPR-like_helical_dom_sf"/>
</dbReference>
<dbReference type="PROSITE" id="PS50005">
    <property type="entry name" value="TPR"/>
    <property type="match status" value="1"/>
</dbReference>
<evidence type="ECO:0000256" key="1">
    <source>
        <dbReference type="ARBA" id="ARBA00004922"/>
    </source>
</evidence>
<keyword evidence="4 10" id="KW-0328">Glycosyltransferase</keyword>
<dbReference type="STRING" id="5627.A0A1C7MSH5"/>
<keyword evidence="7 8" id="KW-0802">TPR repeat</keyword>
<dbReference type="OMA" id="DEREMWL"/>
<dbReference type="Pfam" id="PF13844">
    <property type="entry name" value="Glyco_transf_41"/>
    <property type="match status" value="2"/>
</dbReference>
<feature type="repeat" description="TPR" evidence="8">
    <location>
        <begin position="29"/>
        <end position="62"/>
    </location>
</feature>
<evidence type="ECO:0000256" key="8">
    <source>
        <dbReference type="PROSITE-ProRule" id="PRU00339"/>
    </source>
</evidence>
<dbReference type="InterPro" id="IPR029489">
    <property type="entry name" value="OGT/SEC/SPY_C"/>
</dbReference>
<dbReference type="PANTHER" id="PTHR44998">
    <property type="match status" value="1"/>
</dbReference>
<dbReference type="EMBL" id="LUGG01000001">
    <property type="protein sequence ID" value="OBZ79822.1"/>
    <property type="molecule type" value="Genomic_DNA"/>
</dbReference>
<dbReference type="GO" id="GO:0006493">
    <property type="term" value="P:protein O-linked glycosylation"/>
    <property type="evidence" value="ECO:0007669"/>
    <property type="project" value="TreeGrafter"/>
</dbReference>
<gene>
    <name evidence="10" type="primary">SEC</name>
    <name evidence="10" type="ORF">A0H81_01133</name>
</gene>
<dbReference type="InterPro" id="IPR019734">
    <property type="entry name" value="TPR_rpt"/>
</dbReference>
<evidence type="ECO:0000256" key="5">
    <source>
        <dbReference type="ARBA" id="ARBA00022679"/>
    </source>
</evidence>
<evidence type="ECO:0000256" key="3">
    <source>
        <dbReference type="ARBA" id="ARBA00011970"/>
    </source>
</evidence>
<protein>
    <recommendedName>
        <fullName evidence="3">protein O-GlcNAc transferase</fullName>
        <ecNumber evidence="3">2.4.1.255</ecNumber>
    </recommendedName>
</protein>
<evidence type="ECO:0000259" key="9">
    <source>
        <dbReference type="Pfam" id="PF13844"/>
    </source>
</evidence>
<dbReference type="Proteomes" id="UP000092993">
    <property type="component" value="Unassembled WGS sequence"/>
</dbReference>
<proteinExistence type="inferred from homology"/>
<dbReference type="Gene3D" id="3.40.50.2000">
    <property type="entry name" value="Glycogen Phosphorylase B"/>
    <property type="match status" value="1"/>
</dbReference>
<evidence type="ECO:0000313" key="10">
    <source>
        <dbReference type="EMBL" id="OBZ79822.1"/>
    </source>
</evidence>
<dbReference type="EC" id="2.4.1.255" evidence="3"/>
<reference evidence="10 11" key="1">
    <citation type="submission" date="2016-03" db="EMBL/GenBank/DDBJ databases">
        <title>Whole genome sequencing of Grifola frondosa 9006-11.</title>
        <authorList>
            <person name="Min B."/>
            <person name="Park H."/>
            <person name="Kim J.-G."/>
            <person name="Cho H."/>
            <person name="Oh Y.-L."/>
            <person name="Kong W.-S."/>
            <person name="Choi I.-G."/>
        </authorList>
    </citation>
    <scope>NUCLEOTIDE SEQUENCE [LARGE SCALE GENOMIC DNA]</scope>
    <source>
        <strain evidence="10 11">9006-11</strain>
    </source>
</reference>
<dbReference type="GO" id="GO:0097363">
    <property type="term" value="F:protein O-acetylglucosaminyltransferase activity"/>
    <property type="evidence" value="ECO:0007669"/>
    <property type="project" value="UniProtKB-EC"/>
</dbReference>
<dbReference type="SUPFAM" id="SSF48452">
    <property type="entry name" value="TPR-like"/>
    <property type="match status" value="1"/>
</dbReference>
<sequence length="780" mass="89380">MGSLLKDQGQTDQAIMLYLKAIEHKPDFDIALANLGNAIKDVGRAWDAIEFYRRAVDINPDLPEAVCGLANSLCSVCDWRGRGGFAHDIIVDDDGDIVYPGHAGVEPHLGWMTKMVDVTGRQLQAVYTQAAGMLETPAALDDWLHALAITKGRLLRTDEREMWLACFRRLCEHRGEQVNDAGFIIRFVDWLQPRLQRRWYIRAYGNTLGTHGAAVQRSDNLSSFFLRPTLPGNITLPLIPSVLPFHTFTYPLSPRANRLIAHRNALRISYVALTQPWLPKHVFHPPRPPVRGRLNIGYISNDVNNHPLSHLMQSIFGMHDREQFSVYLYTTSPWDGTAYRPAIASMVEHFIEVSSWSLNAIIEHILEHEIHILINLGGYTRGARNDIFAARPCPIQMQLMGYAGTIGAGWCDYLVCDPISCPQDMSAVEQWRKVRRESRKELIADGHYHLNNALDLDADLDPEGDSVDWLYMEKFMYMPHTFMVTDHKQSFHGDENLTPDERAKISVEILWLNEEKRRAEMRQKIFADLPQDTIIFANFNQLYKIDPSIFATWLHILHKVPRSVLWLLRFPAAGEEHLLRTAKSWAGEEVASRIRFTEVARKEEHIYRGRVADLFLDTVECNAHTITADVLWTGTPVLTWPKHAHKMCSRVAASMANATGFGDQMIVRTIEEYESRAVALANSVRYVPVPDQSGKILRREQGELMELRRNLFLNRDTMPLFDTVRWTRNLEKGLREAWRRWVEGTQYELSDEWNACEGPEKESGCIWVLDNEPTNVVRFP</sequence>
<evidence type="ECO:0000256" key="7">
    <source>
        <dbReference type="ARBA" id="ARBA00022803"/>
    </source>
</evidence>
<dbReference type="AlphaFoldDB" id="A0A1C7MSH5"/>
<comment type="pathway">
    <text evidence="1">Protein modification; protein glycosylation.</text>
</comment>
<feature type="domain" description="O-GlcNAc transferase C-terminal" evidence="9">
    <location>
        <begin position="239"/>
        <end position="426"/>
    </location>
</feature>
<evidence type="ECO:0000256" key="2">
    <source>
        <dbReference type="ARBA" id="ARBA00005386"/>
    </source>
</evidence>
<dbReference type="PANTHER" id="PTHR44998:SF1">
    <property type="entry name" value="UDP-N-ACETYLGLUCOSAMINE--PEPTIDE N-ACETYLGLUCOSAMINYLTRANSFERASE 110 KDA SUBUNIT"/>
    <property type="match status" value="1"/>
</dbReference>
<dbReference type="SMART" id="SM00028">
    <property type="entry name" value="TPR"/>
    <property type="match status" value="2"/>
</dbReference>
<dbReference type="Gene3D" id="3.40.50.11380">
    <property type="match status" value="1"/>
</dbReference>
<keyword evidence="11" id="KW-1185">Reference proteome</keyword>
<organism evidence="10 11">
    <name type="scientific">Grifola frondosa</name>
    <name type="common">Maitake</name>
    <name type="synonym">Polyporus frondosus</name>
    <dbReference type="NCBI Taxonomy" id="5627"/>
    <lineage>
        <taxon>Eukaryota</taxon>
        <taxon>Fungi</taxon>
        <taxon>Dikarya</taxon>
        <taxon>Basidiomycota</taxon>
        <taxon>Agaricomycotina</taxon>
        <taxon>Agaricomycetes</taxon>
        <taxon>Polyporales</taxon>
        <taxon>Grifolaceae</taxon>
        <taxon>Grifola</taxon>
    </lineage>
</organism>
<comment type="similarity">
    <text evidence="2">Belongs to the glycosyltransferase 41 family. O-GlcNAc transferase subfamily.</text>
</comment>
<evidence type="ECO:0000256" key="6">
    <source>
        <dbReference type="ARBA" id="ARBA00022737"/>
    </source>
</evidence>
<name>A0A1C7MSH5_GRIFR</name>
<feature type="domain" description="O-GlcNAc transferase C-terminal" evidence="9">
    <location>
        <begin position="527"/>
        <end position="687"/>
    </location>
</feature>
<keyword evidence="6" id="KW-0677">Repeat</keyword>